<feature type="transmembrane region" description="Helical" evidence="7">
    <location>
        <begin position="142"/>
        <end position="165"/>
    </location>
</feature>
<evidence type="ECO:0000256" key="5">
    <source>
        <dbReference type="ARBA" id="ARBA00022989"/>
    </source>
</evidence>
<protein>
    <submittedName>
        <fullName evidence="9">Sugar ABC transporter permease</fullName>
    </submittedName>
</protein>
<reference evidence="9" key="1">
    <citation type="journal article" date="2014" name="Int. J. Syst. Evol. Microbiol.">
        <title>Complete genome sequence of Corynebacterium casei LMG S-19264T (=DSM 44701T), isolated from a smear-ripened cheese.</title>
        <authorList>
            <consortium name="US DOE Joint Genome Institute (JGI-PGF)"/>
            <person name="Walter F."/>
            <person name="Albersmeier A."/>
            <person name="Kalinowski J."/>
            <person name="Ruckert C."/>
        </authorList>
    </citation>
    <scope>NUCLEOTIDE SEQUENCE</scope>
    <source>
        <strain evidence="9">KCTC 22169</strain>
    </source>
</reference>
<keyword evidence="4 7" id="KW-0812">Transmembrane</keyword>
<dbReference type="InterPro" id="IPR000515">
    <property type="entry name" value="MetI-like"/>
</dbReference>
<keyword evidence="10" id="KW-1185">Reference proteome</keyword>
<keyword evidence="6 7" id="KW-0472">Membrane</keyword>
<comment type="similarity">
    <text evidence="7">Belongs to the binding-protein-dependent transport system permease family.</text>
</comment>
<feature type="transmembrane region" description="Helical" evidence="7">
    <location>
        <begin position="79"/>
        <end position="100"/>
    </location>
</feature>
<organism evidence="9 10">
    <name type="scientific">Saccharospirillum salsuginis</name>
    <dbReference type="NCBI Taxonomy" id="418750"/>
    <lineage>
        <taxon>Bacteria</taxon>
        <taxon>Pseudomonadati</taxon>
        <taxon>Pseudomonadota</taxon>
        <taxon>Gammaproteobacteria</taxon>
        <taxon>Oceanospirillales</taxon>
        <taxon>Saccharospirillaceae</taxon>
        <taxon>Saccharospirillum</taxon>
    </lineage>
</organism>
<evidence type="ECO:0000256" key="4">
    <source>
        <dbReference type="ARBA" id="ARBA00022692"/>
    </source>
</evidence>
<dbReference type="PROSITE" id="PS50928">
    <property type="entry name" value="ABC_TM1"/>
    <property type="match status" value="1"/>
</dbReference>
<sequence>MDKIFKLNKREQLVVQFIMLAWVAVVLIPFGAAIINALKPNVGQVFREPFGLPDPWTWSNFAKAWVNANFSQYFLNSTIIAVSCVIIVVFCASTTAFVLARMPFRGSTAVFICFLIGVIIPIRLALAPLFDIVRTLGLLDSLFGVILVQSASMMPVSVFILVSFMKNISVELEEAAKMDGALPFTVFWRIIFPLMRPAIATIALLTFVQAWNEYFLPLIFLQSESNYPLTLGLQRFNQQFAIQWHMMFAGILIMMGPTIIAFMLASKQFISGLTQGGVKE</sequence>
<dbReference type="PANTHER" id="PTHR43744:SF12">
    <property type="entry name" value="ABC TRANSPORTER PERMEASE PROTEIN MG189-RELATED"/>
    <property type="match status" value="1"/>
</dbReference>
<proteinExistence type="inferred from homology"/>
<dbReference type="Gene3D" id="1.10.3720.10">
    <property type="entry name" value="MetI-like"/>
    <property type="match status" value="1"/>
</dbReference>
<comment type="caution">
    <text evidence="9">The sequence shown here is derived from an EMBL/GenBank/DDBJ whole genome shotgun (WGS) entry which is preliminary data.</text>
</comment>
<dbReference type="AlphaFoldDB" id="A0A918NA73"/>
<dbReference type="Pfam" id="PF00528">
    <property type="entry name" value="BPD_transp_1"/>
    <property type="match status" value="1"/>
</dbReference>
<evidence type="ECO:0000256" key="2">
    <source>
        <dbReference type="ARBA" id="ARBA00022448"/>
    </source>
</evidence>
<keyword evidence="3" id="KW-1003">Cell membrane</keyword>
<evidence type="ECO:0000256" key="1">
    <source>
        <dbReference type="ARBA" id="ARBA00004651"/>
    </source>
</evidence>
<gene>
    <name evidence="9" type="ORF">GCM10007392_24350</name>
</gene>
<dbReference type="PANTHER" id="PTHR43744">
    <property type="entry name" value="ABC TRANSPORTER PERMEASE PROTEIN MG189-RELATED-RELATED"/>
    <property type="match status" value="1"/>
</dbReference>
<accession>A0A918NA73</accession>
<name>A0A918NA73_9GAMM</name>
<dbReference type="InterPro" id="IPR035906">
    <property type="entry name" value="MetI-like_sf"/>
</dbReference>
<evidence type="ECO:0000256" key="6">
    <source>
        <dbReference type="ARBA" id="ARBA00023136"/>
    </source>
</evidence>
<dbReference type="Proteomes" id="UP000626148">
    <property type="component" value="Unassembled WGS sequence"/>
</dbReference>
<keyword evidence="2 7" id="KW-0813">Transport</keyword>
<comment type="subcellular location">
    <subcellularLocation>
        <location evidence="1 7">Cell membrane</location>
        <topology evidence="1 7">Multi-pass membrane protein</topology>
    </subcellularLocation>
</comment>
<keyword evidence="5 7" id="KW-1133">Transmembrane helix</keyword>
<evidence type="ECO:0000256" key="7">
    <source>
        <dbReference type="RuleBase" id="RU363032"/>
    </source>
</evidence>
<evidence type="ECO:0000256" key="3">
    <source>
        <dbReference type="ARBA" id="ARBA00022475"/>
    </source>
</evidence>
<evidence type="ECO:0000313" key="10">
    <source>
        <dbReference type="Proteomes" id="UP000626148"/>
    </source>
</evidence>
<feature type="transmembrane region" description="Helical" evidence="7">
    <location>
        <begin position="12"/>
        <end position="35"/>
    </location>
</feature>
<feature type="transmembrane region" description="Helical" evidence="7">
    <location>
        <begin position="242"/>
        <end position="265"/>
    </location>
</feature>
<dbReference type="GO" id="GO:0055085">
    <property type="term" value="P:transmembrane transport"/>
    <property type="evidence" value="ECO:0007669"/>
    <property type="project" value="InterPro"/>
</dbReference>
<dbReference type="CDD" id="cd06261">
    <property type="entry name" value="TM_PBP2"/>
    <property type="match status" value="1"/>
</dbReference>
<reference evidence="9" key="2">
    <citation type="submission" date="2020-09" db="EMBL/GenBank/DDBJ databases">
        <authorList>
            <person name="Sun Q."/>
            <person name="Kim S."/>
        </authorList>
    </citation>
    <scope>NUCLEOTIDE SEQUENCE</scope>
    <source>
        <strain evidence="9">KCTC 22169</strain>
    </source>
</reference>
<feature type="transmembrane region" description="Helical" evidence="7">
    <location>
        <begin position="109"/>
        <end position="130"/>
    </location>
</feature>
<dbReference type="RefSeq" id="WP_189608923.1">
    <property type="nucleotide sequence ID" value="NZ_BMXR01000005.1"/>
</dbReference>
<evidence type="ECO:0000259" key="8">
    <source>
        <dbReference type="PROSITE" id="PS50928"/>
    </source>
</evidence>
<feature type="transmembrane region" description="Helical" evidence="7">
    <location>
        <begin position="186"/>
        <end position="211"/>
    </location>
</feature>
<dbReference type="SUPFAM" id="SSF161098">
    <property type="entry name" value="MetI-like"/>
    <property type="match status" value="1"/>
</dbReference>
<evidence type="ECO:0000313" key="9">
    <source>
        <dbReference type="EMBL" id="GGX55760.1"/>
    </source>
</evidence>
<feature type="domain" description="ABC transmembrane type-1" evidence="8">
    <location>
        <begin position="74"/>
        <end position="265"/>
    </location>
</feature>
<dbReference type="GO" id="GO:0005886">
    <property type="term" value="C:plasma membrane"/>
    <property type="evidence" value="ECO:0007669"/>
    <property type="project" value="UniProtKB-SubCell"/>
</dbReference>
<dbReference type="EMBL" id="BMXR01000005">
    <property type="protein sequence ID" value="GGX55760.1"/>
    <property type="molecule type" value="Genomic_DNA"/>
</dbReference>